<evidence type="ECO:0000313" key="5">
    <source>
        <dbReference type="Proteomes" id="UP001642360"/>
    </source>
</evidence>
<dbReference type="InterPro" id="IPR056070">
    <property type="entry name" value="DUF7653"/>
</dbReference>
<feature type="region of interest" description="Disordered" evidence="2">
    <location>
        <begin position="149"/>
        <end position="207"/>
    </location>
</feature>
<dbReference type="AlphaFoldDB" id="A0ABC8SD29"/>
<gene>
    <name evidence="4" type="ORF">ILEXP_LOCUS23492</name>
</gene>
<sequence length="926" mass="105839">MKKFFFFRSSAHSNGNTSQAQPPSRDKQVSENQTFGTSPYLRRSLSYSSGNPYNGGLGYRNLNSQSGSPCSSSSNIPLKQSGRHSSRGRDFTPERRPKAKCFEAAAAQNARRVEKPSCVTSSTAHCDLSENSSYSSSNVSTKVLDRYIDGEQKQENSSLKINPLMRDQMGNGNDSGKHAPRVQYEQPASPTDNRKQKPRSHSFREAKGSNVYFPSREWVDNGFGHESPRKLAKHVIERLSQTRGLPKTSSEEFDSDVPITVEDIYGRSLNNDPSLCSDGVSLKDFTLDGPDKTSNGYQHEDFSGFLERICSSADNCGIINPVEAEEDMDALLHLKSKNAEERAMFLSEELEHQNFLQDIGHSGPALIHAIKNLAEQRVNMAFEVSATLRDRIAERTTAKDELRLARVELDSRTQRLEKEKNELQVALEKELDRRSCEWSMKLEKYQAEEHRLRERVRELAEQNVSLQREVSCLTERGMESKSRITYSEQQLKDLTTKVEEAREENQILQRNHSDLQERWRAAEEDQDCFQRTYEEKEKEFKELHKSISRLLRTCSEQEKTIDGLREVLGEEVRKKTSLENFDDQFGKLQMEQTRLTGVEQALRKEVESCRLEVDCLRHENVNLLHRLKGSEKAGGFSTFKLDQELWNRVHCLQHQGLSVLTESIQLCTKLLEHIKVNTGRNSESRQGIEVCKNGLNGHFVVESDVKLQGFKRATENLKRSLQTMSAVLHEKSSCYLGESESHKLGDESGQRSEDKIRSELKAETLLTSLLREKLYSKELDMEQLQAELATAVRGNDTLRCEVQNAMDTCSCVTHKMKDLELQMIKKEESMNRLQNDLQDCTRELTIARGILPKVSEERDLMWEEVKQYSEKNMLLHSDINMLKKKIEVLDEDILLKEGQITILKDSLGKPFDLLASPDSTREFLLD</sequence>
<dbReference type="PANTHER" id="PTHR47491:SF5">
    <property type="entry name" value="CAP-GLY DOMAIN LINKER"/>
    <property type="match status" value="1"/>
</dbReference>
<reference evidence="4 5" key="1">
    <citation type="submission" date="2024-02" db="EMBL/GenBank/DDBJ databases">
        <authorList>
            <person name="Vignale AGUSTIN F."/>
            <person name="Sosa J E."/>
            <person name="Modenutti C."/>
        </authorList>
    </citation>
    <scope>NUCLEOTIDE SEQUENCE [LARGE SCALE GENOMIC DNA]</scope>
</reference>
<feature type="domain" description="DUF7653" evidence="3">
    <location>
        <begin position="600"/>
        <end position="732"/>
    </location>
</feature>
<protein>
    <recommendedName>
        <fullName evidence="3">DUF7653 domain-containing protein</fullName>
    </recommendedName>
</protein>
<dbReference type="PANTHER" id="PTHR47491">
    <property type="entry name" value="CAP-GLY DOMAIN LINKER"/>
    <property type="match status" value="1"/>
</dbReference>
<feature type="region of interest" description="Disordered" evidence="2">
    <location>
        <begin position="8"/>
        <end position="97"/>
    </location>
</feature>
<feature type="region of interest" description="Disordered" evidence="2">
    <location>
        <begin position="112"/>
        <end position="137"/>
    </location>
</feature>
<comment type="caution">
    <text evidence="4">The sequence shown here is derived from an EMBL/GenBank/DDBJ whole genome shotgun (WGS) entry which is preliminary data.</text>
</comment>
<name>A0ABC8SD29_9AQUA</name>
<accession>A0ABC8SD29</accession>
<keyword evidence="5" id="KW-1185">Reference proteome</keyword>
<organism evidence="4 5">
    <name type="scientific">Ilex paraguariensis</name>
    <name type="common">yerba mate</name>
    <dbReference type="NCBI Taxonomy" id="185542"/>
    <lineage>
        <taxon>Eukaryota</taxon>
        <taxon>Viridiplantae</taxon>
        <taxon>Streptophyta</taxon>
        <taxon>Embryophyta</taxon>
        <taxon>Tracheophyta</taxon>
        <taxon>Spermatophyta</taxon>
        <taxon>Magnoliopsida</taxon>
        <taxon>eudicotyledons</taxon>
        <taxon>Gunneridae</taxon>
        <taxon>Pentapetalae</taxon>
        <taxon>asterids</taxon>
        <taxon>campanulids</taxon>
        <taxon>Aquifoliales</taxon>
        <taxon>Aquifoliaceae</taxon>
        <taxon>Ilex</taxon>
    </lineage>
</organism>
<feature type="compositionally biased region" description="Polar residues" evidence="2">
    <location>
        <begin position="10"/>
        <end position="22"/>
    </location>
</feature>
<feature type="compositionally biased region" description="Basic and acidic residues" evidence="2">
    <location>
        <begin position="87"/>
        <end position="96"/>
    </location>
</feature>
<dbReference type="EMBL" id="CAUOFW020002636">
    <property type="protein sequence ID" value="CAK9155099.1"/>
    <property type="molecule type" value="Genomic_DNA"/>
</dbReference>
<feature type="compositionally biased region" description="Low complexity" evidence="2">
    <location>
        <begin position="64"/>
        <end position="74"/>
    </location>
</feature>
<feature type="coiled-coil region" evidence="1">
    <location>
        <begin position="399"/>
        <end position="553"/>
    </location>
</feature>
<keyword evidence="1" id="KW-0175">Coiled coil</keyword>
<proteinExistence type="predicted"/>
<evidence type="ECO:0000313" key="4">
    <source>
        <dbReference type="EMBL" id="CAK9155099.1"/>
    </source>
</evidence>
<evidence type="ECO:0000256" key="2">
    <source>
        <dbReference type="SAM" id="MobiDB-lite"/>
    </source>
</evidence>
<dbReference type="Proteomes" id="UP001642360">
    <property type="component" value="Unassembled WGS sequence"/>
</dbReference>
<evidence type="ECO:0000259" key="3">
    <source>
        <dbReference type="Pfam" id="PF24670"/>
    </source>
</evidence>
<feature type="coiled-coil region" evidence="1">
    <location>
        <begin position="781"/>
        <end position="843"/>
    </location>
</feature>
<feature type="compositionally biased region" description="Low complexity" evidence="2">
    <location>
        <begin position="40"/>
        <end position="49"/>
    </location>
</feature>
<evidence type="ECO:0000256" key="1">
    <source>
        <dbReference type="SAM" id="Coils"/>
    </source>
</evidence>
<dbReference type="Pfam" id="PF24670">
    <property type="entry name" value="DUF7653"/>
    <property type="match status" value="1"/>
</dbReference>